<protein>
    <submittedName>
        <fullName evidence="1">Uncharacterized protein</fullName>
    </submittedName>
</protein>
<sequence>MVFLLRMPSSAFMNFLLSLPDYAFTMAGDVAVEDRYLFSGAPPGAPAHTHGMYPRVVYRFGWMGQGDHVTVSFVFPTPSGPEAVSIAIQVAAWGASIAPALWKQMILRNLPLGVYEFPVMQ</sequence>
<evidence type="ECO:0000313" key="1">
    <source>
        <dbReference type="EMBL" id="KIO25561.1"/>
    </source>
</evidence>
<dbReference type="HOGENOM" id="CLU_2039800_0_0_1"/>
<dbReference type="OrthoDB" id="3133757at2759"/>
<organism evidence="1 2">
    <name type="scientific">Tulasnella calospora MUT 4182</name>
    <dbReference type="NCBI Taxonomy" id="1051891"/>
    <lineage>
        <taxon>Eukaryota</taxon>
        <taxon>Fungi</taxon>
        <taxon>Dikarya</taxon>
        <taxon>Basidiomycota</taxon>
        <taxon>Agaricomycotina</taxon>
        <taxon>Agaricomycetes</taxon>
        <taxon>Cantharellales</taxon>
        <taxon>Tulasnellaceae</taxon>
        <taxon>Tulasnella</taxon>
    </lineage>
</organism>
<dbReference type="EMBL" id="KN823039">
    <property type="protein sequence ID" value="KIO25561.1"/>
    <property type="molecule type" value="Genomic_DNA"/>
</dbReference>
<evidence type="ECO:0000313" key="2">
    <source>
        <dbReference type="Proteomes" id="UP000054248"/>
    </source>
</evidence>
<dbReference type="AlphaFoldDB" id="A0A0C3QGP1"/>
<accession>A0A0C3QGP1</accession>
<reference evidence="2" key="2">
    <citation type="submission" date="2015-01" db="EMBL/GenBank/DDBJ databases">
        <title>Evolutionary Origins and Diversification of the Mycorrhizal Mutualists.</title>
        <authorList>
            <consortium name="DOE Joint Genome Institute"/>
            <consortium name="Mycorrhizal Genomics Consortium"/>
            <person name="Kohler A."/>
            <person name="Kuo A."/>
            <person name="Nagy L.G."/>
            <person name="Floudas D."/>
            <person name="Copeland A."/>
            <person name="Barry K.W."/>
            <person name="Cichocki N."/>
            <person name="Veneault-Fourrey C."/>
            <person name="LaButti K."/>
            <person name="Lindquist E.A."/>
            <person name="Lipzen A."/>
            <person name="Lundell T."/>
            <person name="Morin E."/>
            <person name="Murat C."/>
            <person name="Riley R."/>
            <person name="Ohm R."/>
            <person name="Sun H."/>
            <person name="Tunlid A."/>
            <person name="Henrissat B."/>
            <person name="Grigoriev I.V."/>
            <person name="Hibbett D.S."/>
            <person name="Martin F."/>
        </authorList>
    </citation>
    <scope>NUCLEOTIDE SEQUENCE [LARGE SCALE GENOMIC DNA]</scope>
    <source>
        <strain evidence="2">MUT 4182</strain>
    </source>
</reference>
<reference evidence="1 2" key="1">
    <citation type="submission" date="2014-04" db="EMBL/GenBank/DDBJ databases">
        <authorList>
            <consortium name="DOE Joint Genome Institute"/>
            <person name="Kuo A."/>
            <person name="Girlanda M."/>
            <person name="Perotto S."/>
            <person name="Kohler A."/>
            <person name="Nagy L.G."/>
            <person name="Floudas D."/>
            <person name="Copeland A."/>
            <person name="Barry K.W."/>
            <person name="Cichocki N."/>
            <person name="Veneault-Fourrey C."/>
            <person name="LaButti K."/>
            <person name="Lindquist E.A."/>
            <person name="Lipzen A."/>
            <person name="Lundell T."/>
            <person name="Morin E."/>
            <person name="Murat C."/>
            <person name="Sun H."/>
            <person name="Tunlid A."/>
            <person name="Henrissat B."/>
            <person name="Grigoriev I.V."/>
            <person name="Hibbett D.S."/>
            <person name="Martin F."/>
            <person name="Nordberg H.P."/>
            <person name="Cantor M.N."/>
            <person name="Hua S.X."/>
        </authorList>
    </citation>
    <scope>NUCLEOTIDE SEQUENCE [LARGE SCALE GENOMIC DNA]</scope>
    <source>
        <strain evidence="1 2">MUT 4182</strain>
    </source>
</reference>
<dbReference type="Proteomes" id="UP000054248">
    <property type="component" value="Unassembled WGS sequence"/>
</dbReference>
<keyword evidence="2" id="KW-1185">Reference proteome</keyword>
<gene>
    <name evidence="1" type="ORF">M407DRAFT_8312</name>
</gene>
<name>A0A0C3QGP1_9AGAM</name>
<proteinExistence type="predicted"/>